<proteinExistence type="predicted"/>
<dbReference type="AlphaFoldDB" id="A0A151A7P6"/>
<dbReference type="PANTHER" id="PTHR34547:SF1">
    <property type="entry name" value="YACP-LIKE NYN DOMAIN PROTEIN"/>
    <property type="match status" value="1"/>
</dbReference>
<dbReference type="PANTHER" id="PTHR34547">
    <property type="entry name" value="YACP-LIKE NYN DOMAIN PROTEIN"/>
    <property type="match status" value="1"/>
</dbReference>
<dbReference type="Pfam" id="PF05991">
    <property type="entry name" value="NYN_YacP"/>
    <property type="match status" value="1"/>
</dbReference>
<dbReference type="CDD" id="cd10912">
    <property type="entry name" value="PIN_YacP-like"/>
    <property type="match status" value="1"/>
</dbReference>
<dbReference type="RefSeq" id="WP_061855470.1">
    <property type="nucleotide sequence ID" value="NZ_LUGM01000002.1"/>
</dbReference>
<dbReference type="EMBL" id="LUGM01000002">
    <property type="protein sequence ID" value="KYH15333.1"/>
    <property type="molecule type" value="Genomic_DNA"/>
</dbReference>
<comment type="caution">
    <text evidence="1">The sequence shown here is derived from an EMBL/GenBank/DDBJ whole genome shotgun (WGS) entry which is preliminary data.</text>
</comment>
<dbReference type="Proteomes" id="UP000075418">
    <property type="component" value="Unassembled WGS sequence"/>
</dbReference>
<accession>A0A151A7P6</accession>
<evidence type="ECO:0008006" key="3">
    <source>
        <dbReference type="Google" id="ProtNLM"/>
    </source>
</evidence>
<name>A0A151A7P6_9STAP</name>
<gene>
    <name evidence="1" type="ORF">A0131_11215</name>
</gene>
<reference evidence="1 2" key="1">
    <citation type="submission" date="2016-02" db="EMBL/GenBank/DDBJ databases">
        <title>Draft genome sequence of hydrocarbon degrading Staphylococcus saprophyticus Strain CNV2, isolated from crude-oil contaminated soil from Noonmati Oil Refinery, Guwahati, Assam, India.</title>
        <authorList>
            <person name="Mukherjee A."/>
            <person name="Chettri B."/>
            <person name="Langpoklakpam J."/>
            <person name="Singh A.K."/>
            <person name="Chattopadhyay D.J."/>
        </authorList>
    </citation>
    <scope>NUCLEOTIDE SEQUENCE [LARGE SCALE GENOMIC DNA]</scope>
    <source>
        <strain evidence="1 2">CNV2</strain>
    </source>
</reference>
<evidence type="ECO:0000313" key="2">
    <source>
        <dbReference type="Proteomes" id="UP000075418"/>
    </source>
</evidence>
<dbReference type="InterPro" id="IPR010298">
    <property type="entry name" value="YacP-like"/>
</dbReference>
<evidence type="ECO:0000313" key="1">
    <source>
        <dbReference type="EMBL" id="KYH15333.1"/>
    </source>
</evidence>
<sequence>MKSRYLIIDGYNMIGQSTELSKLSQENLEEARESLLTTIANYSAVIADEVLCVFDAYEQSGMQTEYMYHGVKVVFTKEKETADSYIEKYVYDLYDKYTTHITVVTSDMSEQHAIFGTGAYRISSREMWRDLKESEVTISKSLDGFKERKPRTRIELSNDILEEFEKIRRGNRKKD</sequence>
<protein>
    <recommendedName>
        <fullName evidence="3">NYN domain-containing protein</fullName>
    </recommendedName>
</protein>
<organism evidence="1 2">
    <name type="scientific">Staphylococcus kloosii</name>
    <dbReference type="NCBI Taxonomy" id="29384"/>
    <lineage>
        <taxon>Bacteria</taxon>
        <taxon>Bacillati</taxon>
        <taxon>Bacillota</taxon>
        <taxon>Bacilli</taxon>
        <taxon>Bacillales</taxon>
        <taxon>Staphylococcaceae</taxon>
        <taxon>Staphylococcus</taxon>
    </lineage>
</organism>